<evidence type="ECO:0000256" key="1">
    <source>
        <dbReference type="ARBA" id="ARBA00004141"/>
    </source>
</evidence>
<evidence type="ECO:0000256" key="2">
    <source>
        <dbReference type="ARBA" id="ARBA00010199"/>
    </source>
</evidence>
<feature type="transmembrane region" description="Helical" evidence="6">
    <location>
        <begin position="253"/>
        <end position="277"/>
    </location>
</feature>
<evidence type="ECO:0000256" key="6">
    <source>
        <dbReference type="RuleBase" id="RU004914"/>
    </source>
</evidence>
<comment type="similarity">
    <text evidence="2 6">Belongs to the multi antimicrobial extrusion (MATE) (TC 2.A.66.1) family.</text>
</comment>
<comment type="caution">
    <text evidence="7">The sequence shown here is derived from an EMBL/GenBank/DDBJ whole genome shotgun (WGS) entry which is preliminary data.</text>
</comment>
<feature type="transmembrane region" description="Helical" evidence="6">
    <location>
        <begin position="109"/>
        <end position="130"/>
    </location>
</feature>
<dbReference type="NCBIfam" id="TIGR00797">
    <property type="entry name" value="matE"/>
    <property type="match status" value="1"/>
</dbReference>
<dbReference type="Pfam" id="PF01554">
    <property type="entry name" value="MatE"/>
    <property type="match status" value="2"/>
</dbReference>
<dbReference type="EMBL" id="BTGU01000010">
    <property type="protein sequence ID" value="GMN40071.1"/>
    <property type="molecule type" value="Genomic_DNA"/>
</dbReference>
<feature type="transmembrane region" description="Helical" evidence="6">
    <location>
        <begin position="181"/>
        <end position="202"/>
    </location>
</feature>
<dbReference type="GO" id="GO:0042910">
    <property type="term" value="F:xenobiotic transmembrane transporter activity"/>
    <property type="evidence" value="ECO:0007669"/>
    <property type="project" value="InterPro"/>
</dbReference>
<dbReference type="CDD" id="cd13132">
    <property type="entry name" value="MATE_eukaryotic"/>
    <property type="match status" value="1"/>
</dbReference>
<name>A0AA88AGM5_FICCA</name>
<comment type="subcellular location">
    <subcellularLocation>
        <location evidence="1">Membrane</location>
        <topology evidence="1">Multi-pass membrane protein</topology>
    </subcellularLocation>
</comment>
<evidence type="ECO:0000256" key="3">
    <source>
        <dbReference type="ARBA" id="ARBA00022692"/>
    </source>
</evidence>
<dbReference type="AlphaFoldDB" id="A0AA88AGM5"/>
<keyword evidence="3 6" id="KW-0812">Transmembrane</keyword>
<protein>
    <recommendedName>
        <fullName evidence="6">Protein DETOXIFICATION</fullName>
    </recommendedName>
    <alternativeName>
        <fullName evidence="6">Multidrug and toxic compound extrusion protein</fullName>
    </alternativeName>
</protein>
<dbReference type="Proteomes" id="UP001187192">
    <property type="component" value="Unassembled WGS sequence"/>
</dbReference>
<gene>
    <name evidence="7" type="ORF">TIFTF001_009299</name>
</gene>
<feature type="transmembrane region" description="Helical" evidence="6">
    <location>
        <begin position="330"/>
        <end position="354"/>
    </location>
</feature>
<keyword evidence="4 6" id="KW-1133">Transmembrane helix</keyword>
<keyword evidence="5 6" id="KW-0472">Membrane</keyword>
<feature type="transmembrane region" description="Helical" evidence="6">
    <location>
        <begin position="208"/>
        <end position="232"/>
    </location>
</feature>
<sequence length="478" mass="52277">MREEEEDPLLISYPEAETESGLIRRTWVESKKIWQIAGPSIFSRLAMFSVTIITQSFAGHLSDVDLAAISIVTTVIIGITFGFLLGMASALETLCGQAYGAKNYSMMGIYLQRSWVVLFLCSVLLLPMFLFPEPILKLAGQTEEVVEQTGVVAVWLIPFHLSFPFQFSLQRFLQSQLKTEVIAWVSGGVLALHAFLSWLFVYKLRVGIVGAALTIDFSWWVSVLGMFGYAVFGGCPGTWTGFSGQAFVGLWDFFKLSLASGVMLSLENFYYRMLIIVSGFFQNTRVAVDALSICMTMYGWESMIPLGFLAATGVRVANELGAGNAKGAKFATMVSMFTSLFVGLLFCLVVIVFHESLAMIFTSSIPVIAMVNELAVMLVFTILLNCIAPVLSGVAVGSGWQAMAAFVNMGSYYLVGVPLGILLGWLLSFGIMGIWGGMISGTVVQTLILTIITVRCEWENEVRIARMNITNVAPSGQL</sequence>
<dbReference type="PANTHER" id="PTHR11206">
    <property type="entry name" value="MULTIDRUG RESISTANCE PROTEIN"/>
    <property type="match status" value="1"/>
</dbReference>
<feature type="transmembrane region" description="Helical" evidence="6">
    <location>
        <begin position="374"/>
        <end position="400"/>
    </location>
</feature>
<evidence type="ECO:0000256" key="5">
    <source>
        <dbReference type="ARBA" id="ARBA00023136"/>
    </source>
</evidence>
<evidence type="ECO:0000313" key="7">
    <source>
        <dbReference type="EMBL" id="GMN40071.1"/>
    </source>
</evidence>
<comment type="caution">
    <text evidence="6">Lacks conserved residue(s) required for the propagation of feature annotation.</text>
</comment>
<dbReference type="GO" id="GO:1990961">
    <property type="term" value="P:xenobiotic detoxification by transmembrane export across the plasma membrane"/>
    <property type="evidence" value="ECO:0007669"/>
    <property type="project" value="InterPro"/>
</dbReference>
<feature type="transmembrane region" description="Helical" evidence="6">
    <location>
        <begin position="412"/>
        <end position="432"/>
    </location>
</feature>
<organism evidence="7 8">
    <name type="scientific">Ficus carica</name>
    <name type="common">Common fig</name>
    <dbReference type="NCBI Taxonomy" id="3494"/>
    <lineage>
        <taxon>Eukaryota</taxon>
        <taxon>Viridiplantae</taxon>
        <taxon>Streptophyta</taxon>
        <taxon>Embryophyta</taxon>
        <taxon>Tracheophyta</taxon>
        <taxon>Spermatophyta</taxon>
        <taxon>Magnoliopsida</taxon>
        <taxon>eudicotyledons</taxon>
        <taxon>Gunneridae</taxon>
        <taxon>Pentapetalae</taxon>
        <taxon>rosids</taxon>
        <taxon>fabids</taxon>
        <taxon>Rosales</taxon>
        <taxon>Moraceae</taxon>
        <taxon>Ficeae</taxon>
        <taxon>Ficus</taxon>
    </lineage>
</organism>
<dbReference type="GO" id="GO:0016020">
    <property type="term" value="C:membrane"/>
    <property type="evidence" value="ECO:0007669"/>
    <property type="project" value="UniProtKB-SubCell"/>
</dbReference>
<reference evidence="7" key="1">
    <citation type="submission" date="2023-07" db="EMBL/GenBank/DDBJ databases">
        <title>draft genome sequence of fig (Ficus carica).</title>
        <authorList>
            <person name="Takahashi T."/>
            <person name="Nishimura K."/>
        </authorList>
    </citation>
    <scope>NUCLEOTIDE SEQUENCE</scope>
</reference>
<evidence type="ECO:0000313" key="8">
    <source>
        <dbReference type="Proteomes" id="UP001187192"/>
    </source>
</evidence>
<dbReference type="GO" id="GO:0015297">
    <property type="term" value="F:antiporter activity"/>
    <property type="evidence" value="ECO:0007669"/>
    <property type="project" value="InterPro"/>
</dbReference>
<evidence type="ECO:0000256" key="4">
    <source>
        <dbReference type="ARBA" id="ARBA00022989"/>
    </source>
</evidence>
<proteinExistence type="inferred from homology"/>
<accession>A0AA88AGM5</accession>
<keyword evidence="8" id="KW-1185">Reference proteome</keyword>
<dbReference type="InterPro" id="IPR045069">
    <property type="entry name" value="MATE_euk"/>
</dbReference>
<feature type="transmembrane region" description="Helical" evidence="6">
    <location>
        <begin position="66"/>
        <end position="88"/>
    </location>
</feature>
<feature type="transmembrane region" description="Helical" evidence="6">
    <location>
        <begin position="438"/>
        <end position="458"/>
    </location>
</feature>
<dbReference type="InterPro" id="IPR002528">
    <property type="entry name" value="MATE_fam"/>
</dbReference>